<accession>A0AAU7YJ53</accession>
<dbReference type="EMBL" id="CP158586">
    <property type="protein sequence ID" value="XCA33526.1"/>
    <property type="molecule type" value="Genomic_DNA"/>
</dbReference>
<organism evidence="1">
    <name type="scientific">Wolbachia endosymbiont of Polyergus mexicanus</name>
    <dbReference type="NCBI Taxonomy" id="3171167"/>
    <lineage>
        <taxon>Bacteria</taxon>
        <taxon>Pseudomonadati</taxon>
        <taxon>Pseudomonadota</taxon>
        <taxon>Alphaproteobacteria</taxon>
        <taxon>Rickettsiales</taxon>
        <taxon>Anaplasmataceae</taxon>
        <taxon>Wolbachieae</taxon>
        <taxon>Wolbachia</taxon>
    </lineage>
</organism>
<evidence type="ECO:0000313" key="1">
    <source>
        <dbReference type="EMBL" id="XCA33526.1"/>
    </source>
</evidence>
<name>A0AAU7YJ53_9RICK</name>
<proteinExistence type="predicted"/>
<protein>
    <submittedName>
        <fullName evidence="1">Uncharacterized protein</fullName>
    </submittedName>
</protein>
<sequence length="48" mass="5139">MLEGSVFDEIAKKTRSQCLGTGITGRGGTGMTPITLSFQYVMLESRGI</sequence>
<dbReference type="AlphaFoldDB" id="A0AAU7YJ53"/>
<gene>
    <name evidence="1" type="ORF">ABS808_01535</name>
</gene>
<reference evidence="1" key="1">
    <citation type="submission" date="2024-06" db="EMBL/GenBank/DDBJ databases">
        <title>Genome assembly of the Polyergus mexicanus.</title>
        <authorList>
            <person name="Cash E."/>
            <person name="Tustsui N.D."/>
            <person name="Ward P."/>
            <person name="Nguyen O."/>
            <person name="Sahasrabudhe R."/>
            <person name="Fairbairn C.W."/>
            <person name="Seligmann W.E."/>
            <person name="Sacco S."/>
            <person name="Beraut E."/>
            <person name="Miller C."/>
            <person name="Toffelmier E."/>
            <person name="Shaffer H.B."/>
        </authorList>
    </citation>
    <scope>NUCLEOTIDE SEQUENCE</scope>
    <source>
        <strain evidence="1">NDT 795.1</strain>
    </source>
</reference>